<evidence type="ECO:0000313" key="3">
    <source>
        <dbReference type="Proteomes" id="UP000091967"/>
    </source>
</evidence>
<dbReference type="InterPro" id="IPR002562">
    <property type="entry name" value="3'-5'_exonuclease_dom"/>
</dbReference>
<dbReference type="EMBL" id="LYXU01000003">
    <property type="protein sequence ID" value="OBS22843.1"/>
    <property type="molecule type" value="Genomic_DNA"/>
</dbReference>
<dbReference type="AlphaFoldDB" id="A0A1B8AQP4"/>
<dbReference type="GO" id="GO:0008408">
    <property type="term" value="F:3'-5' exonuclease activity"/>
    <property type="evidence" value="ECO:0007669"/>
    <property type="project" value="InterPro"/>
</dbReference>
<organism evidence="2 3">
    <name type="scientific">Fusarium poae</name>
    <dbReference type="NCBI Taxonomy" id="36050"/>
    <lineage>
        <taxon>Eukaryota</taxon>
        <taxon>Fungi</taxon>
        <taxon>Dikarya</taxon>
        <taxon>Ascomycota</taxon>
        <taxon>Pezizomycotina</taxon>
        <taxon>Sordariomycetes</taxon>
        <taxon>Hypocreomycetidae</taxon>
        <taxon>Hypocreales</taxon>
        <taxon>Nectriaceae</taxon>
        <taxon>Fusarium</taxon>
    </lineage>
</organism>
<proteinExistence type="predicted"/>
<dbReference type="Gene3D" id="3.30.420.10">
    <property type="entry name" value="Ribonuclease H-like superfamily/Ribonuclease H"/>
    <property type="match status" value="1"/>
</dbReference>
<keyword evidence="3" id="KW-1185">Reference proteome</keyword>
<dbReference type="OMA" id="ATCVRND"/>
<dbReference type="Proteomes" id="UP000091967">
    <property type="component" value="Unassembled WGS sequence"/>
</dbReference>
<comment type="caution">
    <text evidence="2">The sequence shown here is derived from an EMBL/GenBank/DDBJ whole genome shotgun (WGS) entry which is preliminary data.</text>
</comment>
<dbReference type="Pfam" id="PF01612">
    <property type="entry name" value="DNA_pol_A_exo1"/>
    <property type="match status" value="1"/>
</dbReference>
<dbReference type="GO" id="GO:0003676">
    <property type="term" value="F:nucleic acid binding"/>
    <property type="evidence" value="ECO:0007669"/>
    <property type="project" value="InterPro"/>
</dbReference>
<dbReference type="PANTHER" id="PTHR43040:SF1">
    <property type="entry name" value="RIBONUCLEASE D"/>
    <property type="match status" value="1"/>
</dbReference>
<gene>
    <name evidence="2" type="ORF">FPOA_09166</name>
</gene>
<dbReference type="STRING" id="36050.A0A1B8AQP4"/>
<evidence type="ECO:0000313" key="2">
    <source>
        <dbReference type="EMBL" id="OBS22843.1"/>
    </source>
</evidence>
<sequence length="279" mass="31812">MATTAVPPTLVASLPDLLAFISSIPQSSTLYLDLEGKDLSRNGTLTIITILIHPTRATSLIDVQTLGHSAFTTPGANGKTLKAILEDPCIPKRLWDVRNDADALWSHHQVRLAGVMDIQLLENATRIGDRTYVRGLDICVDKDLRLEIFKYQRWTRIKREVRDLMHKDIFSHRPLDAKTIQYCVNDVVHLPALYNTYTKRINRAWMKKVTDESTRRVEDACGPSYEPQSETKRLGPWGLASGKKLLSIDDYEWSDQLEEDEMQQGLLGRDMDEESCWYP</sequence>
<reference evidence="2 3" key="1">
    <citation type="submission" date="2016-06" db="EMBL/GenBank/DDBJ databases">
        <title>Living apart together: crosstalk between the core and supernumerary genomes in a fungal plant pathogen.</title>
        <authorList>
            <person name="Vanheule A."/>
            <person name="Audenaert K."/>
            <person name="Warris S."/>
            <person name="Van De Geest H."/>
            <person name="Schijlen E."/>
            <person name="Hofte M."/>
            <person name="De Saeger S."/>
            <person name="Haesaert G."/>
            <person name="Waalwijk C."/>
            <person name="Van Der Lee T."/>
        </authorList>
    </citation>
    <scope>NUCLEOTIDE SEQUENCE [LARGE SCALE GENOMIC DNA]</scope>
    <source>
        <strain evidence="2 3">2516</strain>
    </source>
</reference>
<accession>A0A1B8AQP4</accession>
<dbReference type="OrthoDB" id="26838at2759"/>
<dbReference type="PANTHER" id="PTHR43040">
    <property type="entry name" value="RIBONUCLEASE D"/>
    <property type="match status" value="1"/>
</dbReference>
<dbReference type="SUPFAM" id="SSF53098">
    <property type="entry name" value="Ribonuclease H-like"/>
    <property type="match status" value="1"/>
</dbReference>
<protein>
    <recommendedName>
        <fullName evidence="1">3'-5' exonuclease domain-containing protein</fullName>
    </recommendedName>
</protein>
<dbReference type="InterPro" id="IPR012337">
    <property type="entry name" value="RNaseH-like_sf"/>
</dbReference>
<dbReference type="GO" id="GO:0006139">
    <property type="term" value="P:nucleobase-containing compound metabolic process"/>
    <property type="evidence" value="ECO:0007669"/>
    <property type="project" value="InterPro"/>
</dbReference>
<name>A0A1B8AQP4_FUSPO</name>
<dbReference type="InterPro" id="IPR036397">
    <property type="entry name" value="RNaseH_sf"/>
</dbReference>
<feature type="domain" description="3'-5' exonuclease" evidence="1">
    <location>
        <begin position="17"/>
        <end position="200"/>
    </location>
</feature>
<evidence type="ECO:0000259" key="1">
    <source>
        <dbReference type="Pfam" id="PF01612"/>
    </source>
</evidence>